<dbReference type="EMBL" id="JBAMIC010000001">
    <property type="protein sequence ID" value="KAK7114110.1"/>
    <property type="molecule type" value="Genomic_DNA"/>
</dbReference>
<accession>A0AAN9GPG1</accession>
<sequence length="139" mass="16179">MYCSIQMEQPNHCQSYREAKTLIKHRWKEKFTNKTSGYKPHQDPLHLLSRAEQAIIFRLRTGHCCLKALLRRIGVAESATCDCGEGDQTPEHVLQACPLLDQLRIQTWPDQTDLRTKMWGALEDLERTSMFMASSRFRV</sequence>
<comment type="caution">
    <text evidence="1">The sequence shown here is derived from an EMBL/GenBank/DDBJ whole genome shotgun (WGS) entry which is preliminary data.</text>
</comment>
<evidence type="ECO:0000313" key="2">
    <source>
        <dbReference type="Proteomes" id="UP001374579"/>
    </source>
</evidence>
<dbReference type="Proteomes" id="UP001374579">
    <property type="component" value="Unassembled WGS sequence"/>
</dbReference>
<reference evidence="1 2" key="1">
    <citation type="submission" date="2024-02" db="EMBL/GenBank/DDBJ databases">
        <title>Chromosome-scale genome assembly of the rough periwinkle Littorina saxatilis.</title>
        <authorList>
            <person name="De Jode A."/>
            <person name="Faria R."/>
            <person name="Formenti G."/>
            <person name="Sims Y."/>
            <person name="Smith T.P."/>
            <person name="Tracey A."/>
            <person name="Wood J.M.D."/>
            <person name="Zagrodzka Z.B."/>
            <person name="Johannesson K."/>
            <person name="Butlin R.K."/>
            <person name="Leder E.H."/>
        </authorList>
    </citation>
    <scope>NUCLEOTIDE SEQUENCE [LARGE SCALE GENOMIC DNA]</scope>
    <source>
        <strain evidence="1">Snail1</strain>
        <tissue evidence="1">Muscle</tissue>
    </source>
</reference>
<protein>
    <submittedName>
        <fullName evidence="1">Uncharacterized protein</fullName>
    </submittedName>
</protein>
<dbReference type="AlphaFoldDB" id="A0AAN9GPG1"/>
<keyword evidence="2" id="KW-1185">Reference proteome</keyword>
<proteinExistence type="predicted"/>
<gene>
    <name evidence="1" type="ORF">V1264_000230</name>
</gene>
<name>A0AAN9GPG1_9CAEN</name>
<organism evidence="1 2">
    <name type="scientific">Littorina saxatilis</name>
    <dbReference type="NCBI Taxonomy" id="31220"/>
    <lineage>
        <taxon>Eukaryota</taxon>
        <taxon>Metazoa</taxon>
        <taxon>Spiralia</taxon>
        <taxon>Lophotrochozoa</taxon>
        <taxon>Mollusca</taxon>
        <taxon>Gastropoda</taxon>
        <taxon>Caenogastropoda</taxon>
        <taxon>Littorinimorpha</taxon>
        <taxon>Littorinoidea</taxon>
        <taxon>Littorinidae</taxon>
        <taxon>Littorina</taxon>
    </lineage>
</organism>
<evidence type="ECO:0000313" key="1">
    <source>
        <dbReference type="EMBL" id="KAK7114110.1"/>
    </source>
</evidence>